<sequence>MRCVLEELKSKIRLPRPVARQTSELMEYSLLIPCGFLASEQYQWHSK</sequence>
<organism evidence="1 2">
    <name type="scientific">Rattus norvegicus</name>
    <name type="common">Rat</name>
    <dbReference type="NCBI Taxonomy" id="10116"/>
    <lineage>
        <taxon>Eukaryota</taxon>
        <taxon>Metazoa</taxon>
        <taxon>Chordata</taxon>
        <taxon>Craniata</taxon>
        <taxon>Vertebrata</taxon>
        <taxon>Euteleostomi</taxon>
        <taxon>Mammalia</taxon>
        <taxon>Eutheria</taxon>
        <taxon>Euarchontoglires</taxon>
        <taxon>Glires</taxon>
        <taxon>Rodentia</taxon>
        <taxon>Myomorpha</taxon>
        <taxon>Muroidea</taxon>
        <taxon>Muridae</taxon>
        <taxon>Murinae</taxon>
        <taxon>Rattus</taxon>
    </lineage>
</organism>
<reference evidence="2" key="1">
    <citation type="submission" date="2005-09" db="EMBL/GenBank/DDBJ databases">
        <authorList>
            <person name="Mural R.J."/>
            <person name="Li P.W."/>
            <person name="Adams M.D."/>
            <person name="Amanatides P.G."/>
            <person name="Baden-Tillson H."/>
            <person name="Barnstead M."/>
            <person name="Chin S.H."/>
            <person name="Dew I."/>
            <person name="Evans C.A."/>
            <person name="Ferriera S."/>
            <person name="Flanigan M."/>
            <person name="Fosler C."/>
            <person name="Glodek A."/>
            <person name="Gu Z."/>
            <person name="Holt R.A."/>
            <person name="Jennings D."/>
            <person name="Kraft C.L."/>
            <person name="Lu F."/>
            <person name="Nguyen T."/>
            <person name="Nusskern D.R."/>
            <person name="Pfannkoch C.M."/>
            <person name="Sitter C."/>
            <person name="Sutton G.G."/>
            <person name="Venter J.C."/>
            <person name="Wang Z."/>
            <person name="Woodage T."/>
            <person name="Zheng X.H."/>
            <person name="Zhong F."/>
        </authorList>
    </citation>
    <scope>NUCLEOTIDE SEQUENCE [LARGE SCALE GENOMIC DNA]</scope>
    <source>
        <strain>BN</strain>
        <strain evidence="2">Sprague-Dawley</strain>
    </source>
</reference>
<proteinExistence type="predicted"/>
<dbReference type="Proteomes" id="UP000234681">
    <property type="component" value="Chromosome 1"/>
</dbReference>
<evidence type="ECO:0000313" key="1">
    <source>
        <dbReference type="EMBL" id="EDM12705.1"/>
    </source>
</evidence>
<evidence type="ECO:0000313" key="2">
    <source>
        <dbReference type="Proteomes" id="UP000234681"/>
    </source>
</evidence>
<name>A6HZS8_RAT</name>
<protein>
    <submittedName>
        <fullName evidence="1">RCG47316, isoform CRA_b</fullName>
    </submittedName>
</protein>
<dbReference type="AlphaFoldDB" id="A6HZS8"/>
<accession>A6HZS8</accession>
<dbReference type="EMBL" id="CH473953">
    <property type="protein sequence ID" value="EDM12705.1"/>
    <property type="molecule type" value="Genomic_DNA"/>
</dbReference>
<gene>
    <name evidence="1" type="ORF">rCG_47316</name>
</gene>